<protein>
    <recommendedName>
        <fullName evidence="4">Lipoprotein</fullName>
    </recommendedName>
</protein>
<evidence type="ECO:0000256" key="1">
    <source>
        <dbReference type="SAM" id="SignalP"/>
    </source>
</evidence>
<dbReference type="Proteomes" id="UP001529085">
    <property type="component" value="Unassembled WGS sequence"/>
</dbReference>
<keyword evidence="1" id="KW-0732">Signal</keyword>
<name>A0ABT6FZV6_9FLAO</name>
<gene>
    <name evidence="2" type="ORF">P7122_05585</name>
</gene>
<evidence type="ECO:0000313" key="3">
    <source>
        <dbReference type="Proteomes" id="UP001529085"/>
    </source>
</evidence>
<feature type="signal peptide" evidence="1">
    <location>
        <begin position="1"/>
        <end position="19"/>
    </location>
</feature>
<organism evidence="2 3">
    <name type="scientific">Winogradskyella marincola</name>
    <dbReference type="NCBI Taxonomy" id="3037795"/>
    <lineage>
        <taxon>Bacteria</taxon>
        <taxon>Pseudomonadati</taxon>
        <taxon>Bacteroidota</taxon>
        <taxon>Flavobacteriia</taxon>
        <taxon>Flavobacteriales</taxon>
        <taxon>Flavobacteriaceae</taxon>
        <taxon>Winogradskyella</taxon>
    </lineage>
</organism>
<reference evidence="2 3" key="1">
    <citation type="submission" date="2023-03" db="EMBL/GenBank/DDBJ databases">
        <title>Strain YYF002 represents a novel species in the genus Winogradskyella isolated from seawater.</title>
        <authorList>
            <person name="Fu Z.-Y."/>
        </authorList>
    </citation>
    <scope>NUCLEOTIDE SEQUENCE [LARGE SCALE GENOMIC DNA]</scope>
    <source>
        <strain evidence="2 3">YYF002</strain>
    </source>
</reference>
<accession>A0ABT6FZV6</accession>
<proteinExistence type="predicted"/>
<sequence length="130" mass="14911">MKRNLILILLTLTFTSCFFSDYESEKTQSSTGNFEIYATVNRTDKNADNYADVIIHLYDKKNEKLTELNTGAGDANKWTIGWTELGDTIVLQSSDIGNKAWILQNDQPTEIKMTDELNERAEFLKSIKYE</sequence>
<feature type="chain" id="PRO_5046587926" description="Lipoprotein" evidence="1">
    <location>
        <begin position="20"/>
        <end position="130"/>
    </location>
</feature>
<evidence type="ECO:0000313" key="2">
    <source>
        <dbReference type="EMBL" id="MDG4715333.1"/>
    </source>
</evidence>
<dbReference type="RefSeq" id="WP_278004794.1">
    <property type="nucleotide sequence ID" value="NZ_JARSBN010000003.1"/>
</dbReference>
<dbReference type="EMBL" id="JARSBN010000003">
    <property type="protein sequence ID" value="MDG4715333.1"/>
    <property type="molecule type" value="Genomic_DNA"/>
</dbReference>
<evidence type="ECO:0008006" key="4">
    <source>
        <dbReference type="Google" id="ProtNLM"/>
    </source>
</evidence>
<dbReference type="PROSITE" id="PS51257">
    <property type="entry name" value="PROKAR_LIPOPROTEIN"/>
    <property type="match status" value="1"/>
</dbReference>
<comment type="caution">
    <text evidence="2">The sequence shown here is derived from an EMBL/GenBank/DDBJ whole genome shotgun (WGS) entry which is preliminary data.</text>
</comment>
<keyword evidence="3" id="KW-1185">Reference proteome</keyword>